<organism evidence="1 2">
    <name type="scientific">Termitidicoccus mucosus</name>
    <dbReference type="NCBI Taxonomy" id="1184151"/>
    <lineage>
        <taxon>Bacteria</taxon>
        <taxon>Pseudomonadati</taxon>
        <taxon>Verrucomicrobiota</taxon>
        <taxon>Opitutia</taxon>
        <taxon>Opitutales</taxon>
        <taxon>Opitutaceae</taxon>
        <taxon>Termitidicoccus</taxon>
    </lineage>
</organism>
<dbReference type="RefSeq" id="WP_068770207.1">
    <property type="nucleotide sequence ID" value="NZ_CP109796.1"/>
</dbReference>
<dbReference type="SUPFAM" id="SSF63825">
    <property type="entry name" value="YWTD domain"/>
    <property type="match status" value="1"/>
</dbReference>
<dbReference type="STRING" id="1184151.AW736_10425"/>
<dbReference type="OrthoDB" id="616449at2"/>
<dbReference type="Proteomes" id="UP000078486">
    <property type="component" value="Unassembled WGS sequence"/>
</dbReference>
<protein>
    <submittedName>
        <fullName evidence="1">Uncharacterized protein</fullName>
    </submittedName>
</protein>
<name>A0A178IIL7_9BACT</name>
<gene>
    <name evidence="1" type="ORF">AW736_10425</name>
</gene>
<proteinExistence type="predicted"/>
<evidence type="ECO:0000313" key="2">
    <source>
        <dbReference type="Proteomes" id="UP000078486"/>
    </source>
</evidence>
<dbReference type="AlphaFoldDB" id="A0A178IIL7"/>
<comment type="caution">
    <text evidence="1">The sequence shown here is derived from an EMBL/GenBank/DDBJ whole genome shotgun (WGS) entry which is preliminary data.</text>
</comment>
<accession>A0A178IIL7</accession>
<evidence type="ECO:0000313" key="1">
    <source>
        <dbReference type="EMBL" id="OAM89742.1"/>
    </source>
</evidence>
<sequence>MHFNAHQAGLILSWLRRFGAVCLLTAGAHAIGAPTGLPAVPIKHYAFPGPDRPAQMWSGLYAASNGRIYIGLCTHGDAATLYEFDPATEKMRLLANLTELAGERGQGTWTTGKIHVQMQELDGWIYFGTLCEDNGPPVIDFSSFRGLHWYRVEMATGRVEQLGMITRYWGLLGQDMDKARRLIYGLGEDGRLYRYHIKDDYTEELGRVDDWDICRTIFTDDQGNVYGSYSGGHVWKLEASSDRILDLELRLPVTRQSRTMANPMNDRRAQWRIVEWDPIDRAAYGIVGGSNQLFRYDVHAGTEGRFAMLAEMCAPPFREGDPFKIPSATLAMALSRKERKIYYIPVMEGDFDYGAVKLDLALPDGLSGGEMPPVSWMVTYDLKTGERRDLGVLRADDGRLAYGQGGAKADASGRIWFVGAFAEPDENKAARPGVGRFPYSMGLGCYDPAR</sequence>
<keyword evidence="2" id="KW-1185">Reference proteome</keyword>
<dbReference type="EMBL" id="LRRQ01000076">
    <property type="protein sequence ID" value="OAM89742.1"/>
    <property type="molecule type" value="Genomic_DNA"/>
</dbReference>
<reference evidence="1 2" key="1">
    <citation type="submission" date="2016-01" db="EMBL/GenBank/DDBJ databases">
        <title>High potential of lignocellulose degradation of a new Verrucomicrobia species.</title>
        <authorList>
            <person name="Wang Y."/>
            <person name="Shi Y."/>
            <person name="Qiu Z."/>
            <person name="Liu S."/>
            <person name="Yang H."/>
        </authorList>
    </citation>
    <scope>NUCLEOTIDE SEQUENCE [LARGE SCALE GENOMIC DNA]</scope>
    <source>
        <strain evidence="1 2">TSB47</strain>
    </source>
</reference>